<keyword evidence="3 7" id="KW-1133">Transmembrane helix</keyword>
<dbReference type="InterPro" id="IPR049326">
    <property type="entry name" value="Rhodopsin_dom_fungi"/>
</dbReference>
<evidence type="ECO:0000256" key="2">
    <source>
        <dbReference type="ARBA" id="ARBA00022692"/>
    </source>
</evidence>
<feature type="transmembrane region" description="Helical" evidence="7">
    <location>
        <begin position="135"/>
        <end position="155"/>
    </location>
</feature>
<feature type="transmembrane region" description="Helical" evidence="7">
    <location>
        <begin position="97"/>
        <end position="123"/>
    </location>
</feature>
<comment type="subcellular location">
    <subcellularLocation>
        <location evidence="1">Membrane</location>
        <topology evidence="1">Multi-pass membrane protein</topology>
    </subcellularLocation>
</comment>
<evidence type="ECO:0000256" key="4">
    <source>
        <dbReference type="ARBA" id="ARBA00023136"/>
    </source>
</evidence>
<protein>
    <recommendedName>
        <fullName evidence="8">Rhodopsin domain-containing protein</fullName>
    </recommendedName>
</protein>
<keyword evidence="2 7" id="KW-0812">Transmembrane</keyword>
<evidence type="ECO:0000256" key="7">
    <source>
        <dbReference type="SAM" id="Phobius"/>
    </source>
</evidence>
<sequence>MDGIHGLSKGAVDALKALFVSLAFLAVVLRLIANWKYNRKLLVDDYISITAIPFLVAVSALSDLAGNGNNKSTGSIYKHNTKVRTGFHDPDSSPYRIAQLAVAISVFTPLALWTCKAPILFLYLRLFGIKQYLRIISLLTLGLTAAICISGIVAIPPACAPHTTDISEAFIDRCQTRTRTVNVYLGSTSVLADVIILVLPMPVVFGLKLLIKSRVGLVFLFLSGLFAIAASIISLAFKAMSLKSPTTSLALSILATITECSVALIVGCVPSLRVLWSKVLKPGVKTSRENASTSPTGNRTNRGASQYIVVGEGTDQKTSESNTALVISTEVVTSTSTVADYQQQHQQRQSQGPQQVYGQPYYGHPGESPFGQLQPPFGVYTEAYALQTPHQGVWGR</sequence>
<dbReference type="InterPro" id="IPR052337">
    <property type="entry name" value="SAT4-like"/>
</dbReference>
<feature type="transmembrane region" description="Helical" evidence="7">
    <location>
        <begin position="14"/>
        <end position="33"/>
    </location>
</feature>
<dbReference type="InParanoid" id="A0A7C8NCW5"/>
<feature type="transmembrane region" description="Helical" evidence="7">
    <location>
        <begin position="190"/>
        <end position="210"/>
    </location>
</feature>
<evidence type="ECO:0000256" key="6">
    <source>
        <dbReference type="SAM" id="MobiDB-lite"/>
    </source>
</evidence>
<evidence type="ECO:0000259" key="8">
    <source>
        <dbReference type="Pfam" id="PF20684"/>
    </source>
</evidence>
<feature type="transmembrane region" description="Helical" evidence="7">
    <location>
        <begin position="217"/>
        <end position="237"/>
    </location>
</feature>
<dbReference type="PANTHER" id="PTHR33048:SF47">
    <property type="entry name" value="INTEGRAL MEMBRANE PROTEIN-RELATED"/>
    <property type="match status" value="1"/>
</dbReference>
<dbReference type="OrthoDB" id="444631at2759"/>
<comment type="caution">
    <text evidence="9">The sequence shown here is derived from an EMBL/GenBank/DDBJ whole genome shotgun (WGS) entry which is preliminary data.</text>
</comment>
<feature type="compositionally biased region" description="Polar residues" evidence="6">
    <location>
        <begin position="289"/>
        <end position="304"/>
    </location>
</feature>
<accession>A0A7C8NCW5</accession>
<dbReference type="AlphaFoldDB" id="A0A7C8NCW5"/>
<organism evidence="9 10">
    <name type="scientific">Xylaria multiplex</name>
    <dbReference type="NCBI Taxonomy" id="323545"/>
    <lineage>
        <taxon>Eukaryota</taxon>
        <taxon>Fungi</taxon>
        <taxon>Dikarya</taxon>
        <taxon>Ascomycota</taxon>
        <taxon>Pezizomycotina</taxon>
        <taxon>Sordariomycetes</taxon>
        <taxon>Xylariomycetidae</taxon>
        <taxon>Xylariales</taxon>
        <taxon>Xylariaceae</taxon>
        <taxon>Xylaria</taxon>
    </lineage>
</organism>
<proteinExistence type="inferred from homology"/>
<keyword evidence="4 7" id="KW-0472">Membrane</keyword>
<dbReference type="EMBL" id="WUBL01000006">
    <property type="protein sequence ID" value="KAF2972397.1"/>
    <property type="molecule type" value="Genomic_DNA"/>
</dbReference>
<comment type="similarity">
    <text evidence="5">Belongs to the SAT4 family.</text>
</comment>
<name>A0A7C8NCW5_9PEZI</name>
<dbReference type="Proteomes" id="UP000481858">
    <property type="component" value="Unassembled WGS sequence"/>
</dbReference>
<feature type="domain" description="Rhodopsin" evidence="8">
    <location>
        <begin position="29"/>
        <end position="277"/>
    </location>
</feature>
<evidence type="ECO:0000256" key="5">
    <source>
        <dbReference type="ARBA" id="ARBA00038359"/>
    </source>
</evidence>
<dbReference type="Pfam" id="PF20684">
    <property type="entry name" value="Fung_rhodopsin"/>
    <property type="match status" value="1"/>
</dbReference>
<keyword evidence="10" id="KW-1185">Reference proteome</keyword>
<gene>
    <name evidence="9" type="ORF">GQX73_g1109</name>
</gene>
<dbReference type="GO" id="GO:0016020">
    <property type="term" value="C:membrane"/>
    <property type="evidence" value="ECO:0007669"/>
    <property type="project" value="UniProtKB-SubCell"/>
</dbReference>
<feature type="region of interest" description="Disordered" evidence="6">
    <location>
        <begin position="286"/>
        <end position="305"/>
    </location>
</feature>
<feature type="transmembrane region" description="Helical" evidence="7">
    <location>
        <begin position="249"/>
        <end position="276"/>
    </location>
</feature>
<feature type="region of interest" description="Disordered" evidence="6">
    <location>
        <begin position="338"/>
        <end position="365"/>
    </location>
</feature>
<reference evidence="9 10" key="1">
    <citation type="submission" date="2019-12" db="EMBL/GenBank/DDBJ databases">
        <title>Draft genome sequence of the ascomycete Xylaria multiplex DSM 110363.</title>
        <authorList>
            <person name="Buettner E."/>
            <person name="Kellner H."/>
        </authorList>
    </citation>
    <scope>NUCLEOTIDE SEQUENCE [LARGE SCALE GENOMIC DNA]</scope>
    <source>
        <strain evidence="9 10">DSM 110363</strain>
    </source>
</reference>
<evidence type="ECO:0000256" key="1">
    <source>
        <dbReference type="ARBA" id="ARBA00004141"/>
    </source>
</evidence>
<evidence type="ECO:0000313" key="9">
    <source>
        <dbReference type="EMBL" id="KAF2972397.1"/>
    </source>
</evidence>
<evidence type="ECO:0000256" key="3">
    <source>
        <dbReference type="ARBA" id="ARBA00022989"/>
    </source>
</evidence>
<dbReference type="PANTHER" id="PTHR33048">
    <property type="entry name" value="PTH11-LIKE INTEGRAL MEMBRANE PROTEIN (AFU_ORTHOLOGUE AFUA_5G11245)"/>
    <property type="match status" value="1"/>
</dbReference>
<evidence type="ECO:0000313" key="10">
    <source>
        <dbReference type="Proteomes" id="UP000481858"/>
    </source>
</evidence>